<dbReference type="Gene3D" id="1.10.510.10">
    <property type="entry name" value="Transferase(Phosphotransferase) domain 1"/>
    <property type="match status" value="1"/>
</dbReference>
<dbReference type="SUPFAM" id="SSF56112">
    <property type="entry name" value="Protein kinase-like (PK-like)"/>
    <property type="match status" value="1"/>
</dbReference>
<dbReference type="SMART" id="SM00220">
    <property type="entry name" value="S_TKc"/>
    <property type="match status" value="1"/>
</dbReference>
<evidence type="ECO:0000256" key="2">
    <source>
        <dbReference type="ARBA" id="ARBA00012513"/>
    </source>
</evidence>
<keyword evidence="6" id="KW-0547">Nucleotide-binding</keyword>
<dbReference type="CTD" id="20240899"/>
<comment type="similarity">
    <text evidence="1">Belongs to the protein kinase superfamily. CAMK Ser/Thr protein kinase family.</text>
</comment>
<dbReference type="KEGG" id="lgi:LOTGIDRAFT_168501"/>
<evidence type="ECO:0000313" key="14">
    <source>
        <dbReference type="Proteomes" id="UP000030746"/>
    </source>
</evidence>
<dbReference type="Gene3D" id="3.30.200.20">
    <property type="entry name" value="Phosphorylase Kinase, domain 1"/>
    <property type="match status" value="1"/>
</dbReference>
<keyword evidence="14" id="KW-1185">Reference proteome</keyword>
<proteinExistence type="inferred from homology"/>
<evidence type="ECO:0000256" key="3">
    <source>
        <dbReference type="ARBA" id="ARBA00022527"/>
    </source>
</evidence>
<dbReference type="InterPro" id="IPR008271">
    <property type="entry name" value="Ser/Thr_kinase_AS"/>
</dbReference>
<evidence type="ECO:0000256" key="5">
    <source>
        <dbReference type="ARBA" id="ARBA00022679"/>
    </source>
</evidence>
<keyword evidence="3" id="KW-0723">Serine/threonine-protein kinase</keyword>
<evidence type="ECO:0000256" key="9">
    <source>
        <dbReference type="ARBA" id="ARBA00047899"/>
    </source>
</evidence>
<evidence type="ECO:0000256" key="11">
    <source>
        <dbReference type="SAM" id="MobiDB-lite"/>
    </source>
</evidence>
<evidence type="ECO:0000256" key="6">
    <source>
        <dbReference type="ARBA" id="ARBA00022741"/>
    </source>
</evidence>
<organism evidence="13 14">
    <name type="scientific">Lottia gigantea</name>
    <name type="common">Giant owl limpet</name>
    <dbReference type="NCBI Taxonomy" id="225164"/>
    <lineage>
        <taxon>Eukaryota</taxon>
        <taxon>Metazoa</taxon>
        <taxon>Spiralia</taxon>
        <taxon>Lophotrochozoa</taxon>
        <taxon>Mollusca</taxon>
        <taxon>Gastropoda</taxon>
        <taxon>Patellogastropoda</taxon>
        <taxon>Lottioidea</taxon>
        <taxon>Lottiidae</taxon>
        <taxon>Lottia</taxon>
    </lineage>
</organism>
<dbReference type="AlphaFoldDB" id="V3Z247"/>
<evidence type="ECO:0000256" key="4">
    <source>
        <dbReference type="ARBA" id="ARBA00022553"/>
    </source>
</evidence>
<dbReference type="InterPro" id="IPR000719">
    <property type="entry name" value="Prot_kinase_dom"/>
</dbReference>
<name>V3Z247_LOTGI</name>
<dbReference type="Pfam" id="PF00069">
    <property type="entry name" value="Pkinase"/>
    <property type="match status" value="1"/>
</dbReference>
<gene>
    <name evidence="13" type="ORF">LOTGIDRAFT_168501</name>
</gene>
<dbReference type="STRING" id="225164.V3Z247"/>
<dbReference type="GO" id="GO:0004674">
    <property type="term" value="F:protein serine/threonine kinase activity"/>
    <property type="evidence" value="ECO:0007669"/>
    <property type="project" value="UniProtKB-KW"/>
</dbReference>
<dbReference type="OrthoDB" id="40902at2759"/>
<keyword evidence="8" id="KW-0067">ATP-binding</keyword>
<evidence type="ECO:0000256" key="10">
    <source>
        <dbReference type="ARBA" id="ARBA00048679"/>
    </source>
</evidence>
<dbReference type="PROSITE" id="PS50011">
    <property type="entry name" value="PROTEIN_KINASE_DOM"/>
    <property type="match status" value="1"/>
</dbReference>
<dbReference type="InterPro" id="IPR027442">
    <property type="entry name" value="MAPKAPK_C"/>
</dbReference>
<reference evidence="13 14" key="1">
    <citation type="journal article" date="2013" name="Nature">
        <title>Insights into bilaterian evolution from three spiralian genomes.</title>
        <authorList>
            <person name="Simakov O."/>
            <person name="Marletaz F."/>
            <person name="Cho S.J."/>
            <person name="Edsinger-Gonzales E."/>
            <person name="Havlak P."/>
            <person name="Hellsten U."/>
            <person name="Kuo D.H."/>
            <person name="Larsson T."/>
            <person name="Lv J."/>
            <person name="Arendt D."/>
            <person name="Savage R."/>
            <person name="Osoegawa K."/>
            <person name="de Jong P."/>
            <person name="Grimwood J."/>
            <person name="Chapman J.A."/>
            <person name="Shapiro H."/>
            <person name="Aerts A."/>
            <person name="Otillar R.P."/>
            <person name="Terry A.Y."/>
            <person name="Boore J.L."/>
            <person name="Grigoriev I.V."/>
            <person name="Lindberg D.R."/>
            <person name="Seaver E.C."/>
            <person name="Weisblat D.A."/>
            <person name="Putnam N.H."/>
            <person name="Rokhsar D.S."/>
        </authorList>
    </citation>
    <scope>NUCLEOTIDE SEQUENCE [LARGE SCALE GENOMIC DNA]</scope>
</reference>
<feature type="region of interest" description="Disordered" evidence="11">
    <location>
        <begin position="374"/>
        <end position="402"/>
    </location>
</feature>
<evidence type="ECO:0000256" key="1">
    <source>
        <dbReference type="ARBA" id="ARBA00006692"/>
    </source>
</evidence>
<evidence type="ECO:0000256" key="8">
    <source>
        <dbReference type="ARBA" id="ARBA00022840"/>
    </source>
</evidence>
<dbReference type="GO" id="GO:0005524">
    <property type="term" value="F:ATP binding"/>
    <property type="evidence" value="ECO:0007669"/>
    <property type="project" value="UniProtKB-KW"/>
</dbReference>
<evidence type="ECO:0000313" key="13">
    <source>
        <dbReference type="EMBL" id="ESO84643.1"/>
    </source>
</evidence>
<dbReference type="PROSITE" id="PS00108">
    <property type="entry name" value="PROTEIN_KINASE_ST"/>
    <property type="match status" value="1"/>
</dbReference>
<sequence length="402" mass="46351">MSATEELKIKTRSITKEYDVYWNHNLGTGVSGPVRLCTEKSSGKKFAVKCLIDSSKSRREVKIHWLCRNHRNIVDLQDVYCNNIRFPKEKEHKTRLLVVLELMEGGELFDEISKQRNFTEKRAADYLSQVKLKEFIKIKMILKGQICQAVHHCHTSNIAHRDLKPENLLLSDHSNNAVLKLTDFGFAKFDEDLKTPYFTPYYVAPQVLKAHIEKRKKQSDPSLTPGYPCFYDKSCDMWSIGVILYIMLCGYPPFYSQTSSRSLSPKMRKKILSGVYEFPEKDWNHISDSAKDIIRRLLHVDPACRMTIDELIIHPWILNPSENKLNSPHILADKDSLEEVKLVHGEKLTVLRLGSTKLCLKSLDTANNPIIKKRQHRSTVEQEQQNTGEEPPEKSTLTNKVS</sequence>
<accession>V3Z247</accession>
<evidence type="ECO:0000256" key="7">
    <source>
        <dbReference type="ARBA" id="ARBA00022777"/>
    </source>
</evidence>
<feature type="domain" description="Protein kinase" evidence="12">
    <location>
        <begin position="20"/>
        <end position="317"/>
    </location>
</feature>
<dbReference type="FunFam" id="3.30.200.20:FF:000209">
    <property type="entry name" value="MAP kinase-activated protein kinase 5 isoform X1"/>
    <property type="match status" value="1"/>
</dbReference>
<dbReference type="RefSeq" id="XP_009064634.1">
    <property type="nucleotide sequence ID" value="XM_009066386.1"/>
</dbReference>
<dbReference type="Proteomes" id="UP000030746">
    <property type="component" value="Unassembled WGS sequence"/>
</dbReference>
<keyword evidence="7" id="KW-0418">Kinase</keyword>
<dbReference type="EMBL" id="KB203440">
    <property type="protein sequence ID" value="ESO84643.1"/>
    <property type="molecule type" value="Genomic_DNA"/>
</dbReference>
<dbReference type="InterPro" id="IPR050205">
    <property type="entry name" value="CDPK_Ser/Thr_kinases"/>
</dbReference>
<dbReference type="HOGENOM" id="CLU_000288_63_0_1"/>
<dbReference type="PANTHER" id="PTHR24349">
    <property type="entry name" value="SERINE/THREONINE-PROTEIN KINASE"/>
    <property type="match status" value="1"/>
</dbReference>
<keyword evidence="5" id="KW-0808">Transferase</keyword>
<comment type="catalytic activity">
    <reaction evidence="10">
        <text>L-seryl-[protein] + ATP = O-phospho-L-seryl-[protein] + ADP + H(+)</text>
        <dbReference type="Rhea" id="RHEA:17989"/>
        <dbReference type="Rhea" id="RHEA-COMP:9863"/>
        <dbReference type="Rhea" id="RHEA-COMP:11604"/>
        <dbReference type="ChEBI" id="CHEBI:15378"/>
        <dbReference type="ChEBI" id="CHEBI:29999"/>
        <dbReference type="ChEBI" id="CHEBI:30616"/>
        <dbReference type="ChEBI" id="CHEBI:83421"/>
        <dbReference type="ChEBI" id="CHEBI:456216"/>
        <dbReference type="EC" id="2.7.11.1"/>
    </reaction>
</comment>
<keyword evidence="4" id="KW-0597">Phosphoprotein</keyword>
<dbReference type="InterPro" id="IPR011009">
    <property type="entry name" value="Kinase-like_dom_sf"/>
</dbReference>
<dbReference type="EC" id="2.7.11.1" evidence="2"/>
<dbReference type="GeneID" id="20240899"/>
<dbReference type="Gene3D" id="4.10.1170.10">
    <property type="entry name" value="MAP kinase activated protein kinase 2"/>
    <property type="match status" value="1"/>
</dbReference>
<comment type="catalytic activity">
    <reaction evidence="9">
        <text>L-threonyl-[protein] + ATP = O-phospho-L-threonyl-[protein] + ADP + H(+)</text>
        <dbReference type="Rhea" id="RHEA:46608"/>
        <dbReference type="Rhea" id="RHEA-COMP:11060"/>
        <dbReference type="Rhea" id="RHEA-COMP:11605"/>
        <dbReference type="ChEBI" id="CHEBI:15378"/>
        <dbReference type="ChEBI" id="CHEBI:30013"/>
        <dbReference type="ChEBI" id="CHEBI:30616"/>
        <dbReference type="ChEBI" id="CHEBI:61977"/>
        <dbReference type="ChEBI" id="CHEBI:456216"/>
        <dbReference type="EC" id="2.7.11.1"/>
    </reaction>
</comment>
<protein>
    <recommendedName>
        <fullName evidence="2">non-specific serine/threonine protein kinase</fullName>
        <ecNumber evidence="2">2.7.11.1</ecNumber>
    </recommendedName>
</protein>
<dbReference type="OMA" id="QVTKQAX"/>
<evidence type="ECO:0000259" key="12">
    <source>
        <dbReference type="PROSITE" id="PS50011"/>
    </source>
</evidence>